<evidence type="ECO:0000256" key="8">
    <source>
        <dbReference type="ARBA" id="ARBA00022777"/>
    </source>
</evidence>
<evidence type="ECO:0000256" key="13">
    <source>
        <dbReference type="PIRSR" id="PIRSR601805-1"/>
    </source>
</evidence>
<proteinExistence type="inferred from homology"/>
<dbReference type="EMBL" id="HBGW01084294">
    <property type="protein sequence ID" value="CAD9635604.1"/>
    <property type="molecule type" value="Transcribed_RNA"/>
</dbReference>
<dbReference type="UniPathway" id="UPA00588">
    <property type="reaction ID" value="UER00659"/>
</dbReference>
<keyword evidence="9 14" id="KW-0067">ATP-binding</keyword>
<dbReference type="GO" id="GO:0006166">
    <property type="term" value="P:purine ribonucleoside salvage"/>
    <property type="evidence" value="ECO:0007669"/>
    <property type="project" value="UniProtKB-KW"/>
</dbReference>
<gene>
    <name evidence="16" type="ORF">BRAN1462_LOCUS53426</name>
</gene>
<dbReference type="GO" id="GO:0004001">
    <property type="term" value="F:adenosine kinase activity"/>
    <property type="evidence" value="ECO:0007669"/>
    <property type="project" value="UniProtKB-UniRule"/>
</dbReference>
<keyword evidence="7 14" id="KW-0547">Nucleotide-binding</keyword>
<keyword evidence="6 14" id="KW-0660">Purine salvage</keyword>
<evidence type="ECO:0000256" key="5">
    <source>
        <dbReference type="ARBA" id="ARBA00022679"/>
    </source>
</evidence>
<evidence type="ECO:0000256" key="12">
    <source>
        <dbReference type="ARBA" id="ARBA00068771"/>
    </source>
</evidence>
<dbReference type="GO" id="GO:0006144">
    <property type="term" value="P:purine nucleobase metabolic process"/>
    <property type="evidence" value="ECO:0007669"/>
    <property type="project" value="TreeGrafter"/>
</dbReference>
<dbReference type="AlphaFoldDB" id="A0A7S2Q8F0"/>
<dbReference type="Pfam" id="PF00294">
    <property type="entry name" value="PfkB"/>
    <property type="match status" value="1"/>
</dbReference>
<reference evidence="16" key="1">
    <citation type="submission" date="2021-01" db="EMBL/GenBank/DDBJ databases">
        <authorList>
            <person name="Corre E."/>
            <person name="Pelletier E."/>
            <person name="Niang G."/>
            <person name="Scheremetjew M."/>
            <person name="Finn R."/>
            <person name="Kale V."/>
            <person name="Holt S."/>
            <person name="Cochrane G."/>
            <person name="Meng A."/>
            <person name="Brown T."/>
            <person name="Cohen L."/>
        </authorList>
    </citation>
    <scope>NUCLEOTIDE SEQUENCE</scope>
    <source>
        <strain evidence="16">RCC3387</strain>
    </source>
</reference>
<evidence type="ECO:0000256" key="2">
    <source>
        <dbReference type="ARBA" id="ARBA00004801"/>
    </source>
</evidence>
<comment type="pathway">
    <text evidence="2 14">Purine metabolism; AMP biosynthesis via salvage pathway; AMP from adenosine: step 1/1.</text>
</comment>
<evidence type="ECO:0000256" key="10">
    <source>
        <dbReference type="ARBA" id="ARBA00022842"/>
    </source>
</evidence>
<keyword evidence="10 14" id="KW-0460">Magnesium</keyword>
<evidence type="ECO:0000256" key="1">
    <source>
        <dbReference type="ARBA" id="ARBA00001946"/>
    </source>
</evidence>
<dbReference type="GO" id="GO:0005829">
    <property type="term" value="C:cytosol"/>
    <property type="evidence" value="ECO:0007669"/>
    <property type="project" value="TreeGrafter"/>
</dbReference>
<keyword evidence="5 14" id="KW-0808">Transferase</keyword>
<evidence type="ECO:0000256" key="6">
    <source>
        <dbReference type="ARBA" id="ARBA00022726"/>
    </source>
</evidence>
<comment type="function">
    <text evidence="14">ATP dependent phosphorylation of adenosine and other related nucleoside analogs to monophosphate derivatives.</text>
</comment>
<evidence type="ECO:0000256" key="9">
    <source>
        <dbReference type="ARBA" id="ARBA00022840"/>
    </source>
</evidence>
<dbReference type="InterPro" id="IPR011611">
    <property type="entry name" value="PfkB_dom"/>
</dbReference>
<dbReference type="GO" id="GO:0044209">
    <property type="term" value="P:AMP salvage"/>
    <property type="evidence" value="ECO:0007669"/>
    <property type="project" value="UniProtKB-UniRule"/>
</dbReference>
<dbReference type="InterPro" id="IPR002173">
    <property type="entry name" value="Carboh/pur_kinase_PfkB_CS"/>
</dbReference>
<dbReference type="Gene3D" id="3.40.1190.20">
    <property type="match status" value="1"/>
</dbReference>
<evidence type="ECO:0000256" key="3">
    <source>
        <dbReference type="ARBA" id="ARBA00010688"/>
    </source>
</evidence>
<evidence type="ECO:0000259" key="15">
    <source>
        <dbReference type="Pfam" id="PF00294"/>
    </source>
</evidence>
<organism evidence="16">
    <name type="scientific">Zooxanthella nutricula</name>
    <dbReference type="NCBI Taxonomy" id="1333877"/>
    <lineage>
        <taxon>Eukaryota</taxon>
        <taxon>Sar</taxon>
        <taxon>Alveolata</taxon>
        <taxon>Dinophyceae</taxon>
        <taxon>Peridiniales</taxon>
        <taxon>Peridiniales incertae sedis</taxon>
        <taxon>Zooxanthella</taxon>
    </lineage>
</organism>
<dbReference type="GO" id="GO:0005634">
    <property type="term" value="C:nucleus"/>
    <property type="evidence" value="ECO:0007669"/>
    <property type="project" value="TreeGrafter"/>
</dbReference>
<dbReference type="PANTHER" id="PTHR45769">
    <property type="entry name" value="ADENOSINE KINASE"/>
    <property type="match status" value="1"/>
</dbReference>
<accession>A0A7S2Q8F0</accession>
<dbReference type="InterPro" id="IPR029056">
    <property type="entry name" value="Ribokinase-like"/>
</dbReference>
<evidence type="ECO:0000256" key="7">
    <source>
        <dbReference type="ARBA" id="ARBA00022741"/>
    </source>
</evidence>
<protein>
    <recommendedName>
        <fullName evidence="12 14">Adenosine kinase</fullName>
        <shortName evidence="14">AK</shortName>
        <ecNumber evidence="4 14">2.7.1.20</ecNumber>
    </recommendedName>
    <alternativeName>
        <fullName evidence="14">Adenosine 5'-phosphotransferase</fullName>
    </alternativeName>
</protein>
<evidence type="ECO:0000256" key="14">
    <source>
        <dbReference type="RuleBase" id="RU368116"/>
    </source>
</evidence>
<feature type="domain" description="Carbohydrate kinase PfkB" evidence="15">
    <location>
        <begin position="33"/>
        <end position="336"/>
    </location>
</feature>
<dbReference type="GO" id="GO:0005524">
    <property type="term" value="F:ATP binding"/>
    <property type="evidence" value="ECO:0007669"/>
    <property type="project" value="UniProtKB-UniRule"/>
</dbReference>
<comment type="cofactor">
    <cofactor evidence="1 14">
        <name>Mg(2+)</name>
        <dbReference type="ChEBI" id="CHEBI:18420"/>
    </cofactor>
</comment>
<dbReference type="EC" id="2.7.1.20" evidence="4 14"/>
<dbReference type="SUPFAM" id="SSF53613">
    <property type="entry name" value="Ribokinase-like"/>
    <property type="match status" value="1"/>
</dbReference>
<dbReference type="PRINTS" id="PR00989">
    <property type="entry name" value="ADENOKINASE"/>
</dbReference>
<dbReference type="CDD" id="cd01168">
    <property type="entry name" value="adenosine_kinase"/>
    <property type="match status" value="1"/>
</dbReference>
<evidence type="ECO:0000313" key="16">
    <source>
        <dbReference type="EMBL" id="CAD9635604.1"/>
    </source>
</evidence>
<evidence type="ECO:0000256" key="11">
    <source>
        <dbReference type="ARBA" id="ARBA00051362"/>
    </source>
</evidence>
<evidence type="ECO:0000256" key="4">
    <source>
        <dbReference type="ARBA" id="ARBA00012119"/>
    </source>
</evidence>
<dbReference type="FunFam" id="3.40.1190.20:FF:000076">
    <property type="entry name" value="Adenosine kinase"/>
    <property type="match status" value="1"/>
</dbReference>
<sequence length="343" mass="36679">MASPAILGMGNPLLDISAEVTQETFDKYGLQPGNAILAEEKHKPLYEELAAAKDVKYIAGGATQNSIRVAQWMLQEPGMTAYMGCIGDDDFGRKLQDACKADGVQAQYLVDKATPTGKCAVTILDKERSLTTELSAANNYKASHLQEPAQMKVLEGAKIVYSAGFFITVSPESMDIASETTVANKTVYCLNLSAPFIVQVPPFRAQLEKLLPAVDYLFGNEDEARAYAEAVGWETTDVEFIATRLSLVPMKGGKPPRKVVITQGCDPTVVAIRGKVTTFPVVALPKEKLVDTNGAGDAFVGGFLAALVKGKDVEGCCKAGAHSASVIIQHSGCTYPEKPGYTF</sequence>
<comment type="catalytic activity">
    <reaction evidence="11 14">
        <text>adenosine + ATP = AMP + ADP + H(+)</text>
        <dbReference type="Rhea" id="RHEA:20824"/>
        <dbReference type="ChEBI" id="CHEBI:15378"/>
        <dbReference type="ChEBI" id="CHEBI:16335"/>
        <dbReference type="ChEBI" id="CHEBI:30616"/>
        <dbReference type="ChEBI" id="CHEBI:456215"/>
        <dbReference type="ChEBI" id="CHEBI:456216"/>
        <dbReference type="EC" id="2.7.1.20"/>
    </reaction>
</comment>
<dbReference type="PROSITE" id="PS00584">
    <property type="entry name" value="PFKB_KINASES_2"/>
    <property type="match status" value="1"/>
</dbReference>
<comment type="similarity">
    <text evidence="3 14">Belongs to the carbohydrate kinase PfkB family.</text>
</comment>
<name>A0A7S2Q8F0_9DINO</name>
<feature type="active site" description="Proton acceptor" evidence="13">
    <location>
        <position position="297"/>
    </location>
</feature>
<keyword evidence="8 14" id="KW-0418">Kinase</keyword>
<dbReference type="Gene3D" id="3.30.1110.10">
    <property type="match status" value="1"/>
</dbReference>
<dbReference type="InterPro" id="IPR001805">
    <property type="entry name" value="Adenokinase"/>
</dbReference>
<dbReference type="PANTHER" id="PTHR45769:SF3">
    <property type="entry name" value="ADENOSINE KINASE"/>
    <property type="match status" value="1"/>
</dbReference>